<evidence type="ECO:0000256" key="1">
    <source>
        <dbReference type="SAM" id="Phobius"/>
    </source>
</evidence>
<proteinExistence type="predicted"/>
<feature type="domain" description="DUF6534" evidence="2">
    <location>
        <begin position="181"/>
        <end position="285"/>
    </location>
</feature>
<keyword evidence="1" id="KW-0812">Transmembrane</keyword>
<evidence type="ECO:0000313" key="4">
    <source>
        <dbReference type="Proteomes" id="UP000636479"/>
    </source>
</evidence>
<dbReference type="InterPro" id="IPR045339">
    <property type="entry name" value="DUF6534"/>
</dbReference>
<organism evidence="3 4">
    <name type="scientific">Mycena indigotica</name>
    <dbReference type="NCBI Taxonomy" id="2126181"/>
    <lineage>
        <taxon>Eukaryota</taxon>
        <taxon>Fungi</taxon>
        <taxon>Dikarya</taxon>
        <taxon>Basidiomycota</taxon>
        <taxon>Agaricomycotina</taxon>
        <taxon>Agaricomycetes</taxon>
        <taxon>Agaricomycetidae</taxon>
        <taxon>Agaricales</taxon>
        <taxon>Marasmiineae</taxon>
        <taxon>Mycenaceae</taxon>
        <taxon>Mycena</taxon>
    </lineage>
</organism>
<feature type="transmembrane region" description="Helical" evidence="1">
    <location>
        <begin position="214"/>
        <end position="240"/>
    </location>
</feature>
<evidence type="ECO:0000259" key="2">
    <source>
        <dbReference type="Pfam" id="PF20152"/>
    </source>
</evidence>
<dbReference type="EMBL" id="JACAZF010000007">
    <property type="protein sequence ID" value="KAF7298601.1"/>
    <property type="molecule type" value="Genomic_DNA"/>
</dbReference>
<keyword evidence="1" id="KW-1133">Transmembrane helix</keyword>
<reference evidence="3" key="1">
    <citation type="submission" date="2020-05" db="EMBL/GenBank/DDBJ databases">
        <title>Mycena genomes resolve the evolution of fungal bioluminescence.</title>
        <authorList>
            <person name="Tsai I.J."/>
        </authorList>
    </citation>
    <scope>NUCLEOTIDE SEQUENCE</scope>
    <source>
        <strain evidence="3">171206Taipei</strain>
    </source>
</reference>
<sequence length="354" mass="38679">MLLSPHIRTVSIGVDSPLILGAFEIGVMVSIFLFGTVMFQAYIYWGGAKDDRLWLRILVVMVIFLELAHTISSCYALYIFTVQSAGLPELLKPGNTYPLALTPVFELLITALVQGFFTYRIHLLSGRRLVPGICAVLAVVRLGGGCVTAAESFVDVPRQPDGARYQFEFGWLITAAINVGVVLDVLITVALCYYIRRLYGAYSLPGGRRIIDKLVVWTIETGLITSLTSVAVGISVGLSLPARSPNIATGIQFATMKENFVWLALYTFLAKMYSNSLLASLNSRSISRKIVRVPLPIHAPPAPPPKDWLLPVVSIAPIRPTPAHGRGIQRRSQLDMPLGHWPLATGTPSAYDST</sequence>
<gene>
    <name evidence="3" type="ORF">MIND_00807100</name>
</gene>
<dbReference type="Proteomes" id="UP000636479">
    <property type="component" value="Unassembled WGS sequence"/>
</dbReference>
<feature type="transmembrane region" description="Helical" evidence="1">
    <location>
        <begin position="100"/>
        <end position="117"/>
    </location>
</feature>
<dbReference type="RefSeq" id="XP_037217989.1">
    <property type="nucleotide sequence ID" value="XM_037364747.1"/>
</dbReference>
<accession>A0A8H6SH57</accession>
<dbReference type="Pfam" id="PF20152">
    <property type="entry name" value="DUF6534"/>
    <property type="match status" value="1"/>
</dbReference>
<evidence type="ECO:0000313" key="3">
    <source>
        <dbReference type="EMBL" id="KAF7298601.1"/>
    </source>
</evidence>
<keyword evidence="4" id="KW-1185">Reference proteome</keyword>
<dbReference type="OrthoDB" id="2929525at2759"/>
<dbReference type="PANTHER" id="PTHR40465">
    <property type="entry name" value="CHROMOSOME 1, WHOLE GENOME SHOTGUN SEQUENCE"/>
    <property type="match status" value="1"/>
</dbReference>
<feature type="transmembrane region" description="Helical" evidence="1">
    <location>
        <begin position="170"/>
        <end position="194"/>
    </location>
</feature>
<feature type="transmembrane region" description="Helical" evidence="1">
    <location>
        <begin position="260"/>
        <end position="281"/>
    </location>
</feature>
<dbReference type="AlphaFoldDB" id="A0A8H6SH57"/>
<feature type="transmembrane region" description="Helical" evidence="1">
    <location>
        <begin position="20"/>
        <end position="45"/>
    </location>
</feature>
<keyword evidence="1" id="KW-0472">Membrane</keyword>
<dbReference type="PANTHER" id="PTHR40465:SF1">
    <property type="entry name" value="DUF6534 DOMAIN-CONTAINING PROTEIN"/>
    <property type="match status" value="1"/>
</dbReference>
<comment type="caution">
    <text evidence="3">The sequence shown here is derived from an EMBL/GenBank/DDBJ whole genome shotgun (WGS) entry which is preliminary data.</text>
</comment>
<feature type="transmembrane region" description="Helical" evidence="1">
    <location>
        <begin position="129"/>
        <end position="150"/>
    </location>
</feature>
<feature type="transmembrane region" description="Helical" evidence="1">
    <location>
        <begin position="57"/>
        <end position="80"/>
    </location>
</feature>
<protein>
    <recommendedName>
        <fullName evidence="2">DUF6534 domain-containing protein</fullName>
    </recommendedName>
</protein>
<dbReference type="GeneID" id="59347263"/>
<name>A0A8H6SH57_9AGAR</name>